<evidence type="ECO:0000256" key="1">
    <source>
        <dbReference type="HAMAP-Rule" id="MF_02088"/>
    </source>
</evidence>
<dbReference type="EMBL" id="AP024484">
    <property type="protein sequence ID" value="BCS84659.1"/>
    <property type="molecule type" value="Genomic_DNA"/>
</dbReference>
<keyword evidence="3" id="KW-1185">Reference proteome</keyword>
<accession>A0ABM7NVW5</accession>
<feature type="transmembrane region" description="Helical" evidence="1">
    <location>
        <begin position="43"/>
        <end position="63"/>
    </location>
</feature>
<name>A0ABM7NVW5_9BACT</name>
<keyword evidence="1" id="KW-1003">Cell membrane</keyword>
<feature type="transmembrane region" description="Helical" evidence="1">
    <location>
        <begin position="69"/>
        <end position="90"/>
    </location>
</feature>
<proteinExistence type="inferred from homology"/>
<dbReference type="Pfam" id="PF02592">
    <property type="entry name" value="Vut_1"/>
    <property type="match status" value="1"/>
</dbReference>
<dbReference type="InterPro" id="IPR003744">
    <property type="entry name" value="YhhQ"/>
</dbReference>
<protein>
    <recommendedName>
        <fullName evidence="1">Probable queuosine precursor transporter</fullName>
        <shortName evidence="1">Q precursor transporter</shortName>
    </recommendedName>
</protein>
<keyword evidence="1" id="KW-0813">Transport</keyword>
<dbReference type="PANTHER" id="PTHR34300">
    <property type="entry name" value="QUEUOSINE PRECURSOR TRANSPORTER-RELATED"/>
    <property type="match status" value="1"/>
</dbReference>
<reference evidence="2 3" key="1">
    <citation type="journal article" date="2022" name="Int. J. Syst. Evol. Microbiol.">
        <title>Prevotella herbatica sp. nov., a plant polysaccharide-decomposing anaerobic bacterium isolated from a methanogenic reactor.</title>
        <authorList>
            <person name="Uek A."/>
            <person name="Tonouchi A."/>
            <person name="Kaku N."/>
            <person name="Ueki K."/>
        </authorList>
    </citation>
    <scope>NUCLEOTIDE SEQUENCE [LARGE SCALE GENOMIC DNA]</scope>
    <source>
        <strain evidence="2 3">WR041</strain>
    </source>
</reference>
<feature type="transmembrane region" description="Helical" evidence="1">
    <location>
        <begin position="148"/>
        <end position="167"/>
    </location>
</feature>
<evidence type="ECO:0000313" key="2">
    <source>
        <dbReference type="EMBL" id="BCS84659.1"/>
    </source>
</evidence>
<dbReference type="PANTHER" id="PTHR34300:SF2">
    <property type="entry name" value="QUEUOSINE PRECURSOR TRANSPORTER-RELATED"/>
    <property type="match status" value="1"/>
</dbReference>
<evidence type="ECO:0000313" key="3">
    <source>
        <dbReference type="Proteomes" id="UP001319045"/>
    </source>
</evidence>
<keyword evidence="1" id="KW-0472">Membrane</keyword>
<gene>
    <name evidence="2" type="ORF">prwr041_05520</name>
</gene>
<comment type="function">
    <text evidence="1">Involved in the import of queuosine (Q) precursors, required for Q precursor salvage.</text>
</comment>
<organism evidence="2 3">
    <name type="scientific">Prevotella herbatica</name>
    <dbReference type="NCBI Taxonomy" id="2801997"/>
    <lineage>
        <taxon>Bacteria</taxon>
        <taxon>Pseudomonadati</taxon>
        <taxon>Bacteroidota</taxon>
        <taxon>Bacteroidia</taxon>
        <taxon>Bacteroidales</taxon>
        <taxon>Prevotellaceae</taxon>
        <taxon>Prevotella</taxon>
    </lineage>
</organism>
<sequence>MYIALGDALYMQIFLYLCTHFRITEYLVNLVKNKKMNKAKSSVSVLFMLFSILFCVCLIAANVLETKQISVGGISLTGGLLVFPVSYIINDCVCEVWGYGKARLLIWIGFAMNFFFVSLGALCDAIPGAPYWTNDVGFHAVFGLAPRIALASFVAFIAGSFVNAYIMSRMKIRDKGRNFSARAILSTVFGETADSILFFPLALGGVVPLNELPKLMLWQVVLKTVYEIIVLPVTIKVVKFLKSYEGEDAYDDGISYNILKIFNI</sequence>
<feature type="transmembrane region" description="Helical" evidence="1">
    <location>
        <begin position="179"/>
        <end position="203"/>
    </location>
</feature>
<feature type="transmembrane region" description="Helical" evidence="1">
    <location>
        <begin position="102"/>
        <end position="128"/>
    </location>
</feature>
<dbReference type="Proteomes" id="UP001319045">
    <property type="component" value="Chromosome"/>
</dbReference>
<dbReference type="HAMAP" id="MF_02088">
    <property type="entry name" value="Q_prec_transport"/>
    <property type="match status" value="1"/>
</dbReference>
<keyword evidence="1" id="KW-0812">Transmembrane</keyword>
<keyword evidence="1" id="KW-1133">Transmembrane helix</keyword>
<comment type="subcellular location">
    <subcellularLocation>
        <location evidence="1">Cell membrane</location>
        <topology evidence="1">Multi-pass membrane protein</topology>
    </subcellularLocation>
</comment>
<feature type="transmembrane region" description="Helical" evidence="1">
    <location>
        <begin position="215"/>
        <end position="235"/>
    </location>
</feature>
<comment type="similarity">
    <text evidence="1">Belongs to the vitamin uptake transporter (VUT/ECF) (TC 2.A.88) family. Q precursor transporter subfamily.</text>
</comment>
<dbReference type="NCBIfam" id="TIGR00697">
    <property type="entry name" value="queuosine precursor transporter"/>
    <property type="match status" value="1"/>
</dbReference>